<comment type="caution">
    <text evidence="2">The sequence shown here is derived from an EMBL/GenBank/DDBJ whole genome shotgun (WGS) entry which is preliminary data.</text>
</comment>
<evidence type="ECO:0000313" key="3">
    <source>
        <dbReference type="Proteomes" id="UP001195483"/>
    </source>
</evidence>
<sequence>MWGRRLQPRLVSKNSTRATGVTIRYLPETIPEITKGLGKLEEEMDQIQERLEKLAICKELSKDINIDIKEALKSRSQLSQPVYKTMMRTFKQRYNGEVSESFSKDRSVPVLFYPAT</sequence>
<feature type="coiled-coil region" evidence="1">
    <location>
        <begin position="30"/>
        <end position="57"/>
    </location>
</feature>
<keyword evidence="3" id="KW-1185">Reference proteome</keyword>
<reference evidence="2" key="2">
    <citation type="journal article" date="2021" name="Genome Biol. Evol.">
        <title>Developing a high-quality reference genome for a parasitic bivalve with doubly uniparental inheritance (Bivalvia: Unionida).</title>
        <authorList>
            <person name="Smith C.H."/>
        </authorList>
    </citation>
    <scope>NUCLEOTIDE SEQUENCE</scope>
    <source>
        <strain evidence="2">CHS0354</strain>
        <tissue evidence="2">Mantle</tissue>
    </source>
</reference>
<proteinExistence type="predicted"/>
<reference evidence="2" key="3">
    <citation type="submission" date="2023-05" db="EMBL/GenBank/DDBJ databases">
        <authorList>
            <person name="Smith C.H."/>
        </authorList>
    </citation>
    <scope>NUCLEOTIDE SEQUENCE</scope>
    <source>
        <strain evidence="2">CHS0354</strain>
        <tissue evidence="2">Mantle</tissue>
    </source>
</reference>
<organism evidence="2 3">
    <name type="scientific">Potamilus streckersoni</name>
    <dbReference type="NCBI Taxonomy" id="2493646"/>
    <lineage>
        <taxon>Eukaryota</taxon>
        <taxon>Metazoa</taxon>
        <taxon>Spiralia</taxon>
        <taxon>Lophotrochozoa</taxon>
        <taxon>Mollusca</taxon>
        <taxon>Bivalvia</taxon>
        <taxon>Autobranchia</taxon>
        <taxon>Heteroconchia</taxon>
        <taxon>Palaeoheterodonta</taxon>
        <taxon>Unionida</taxon>
        <taxon>Unionoidea</taxon>
        <taxon>Unionidae</taxon>
        <taxon>Ambleminae</taxon>
        <taxon>Lampsilini</taxon>
        <taxon>Potamilus</taxon>
    </lineage>
</organism>
<dbReference type="EMBL" id="JAEAOA010002223">
    <property type="protein sequence ID" value="KAK3597146.1"/>
    <property type="molecule type" value="Genomic_DNA"/>
</dbReference>
<accession>A0AAE0SSM0</accession>
<dbReference type="AlphaFoldDB" id="A0AAE0SSM0"/>
<dbReference type="Proteomes" id="UP001195483">
    <property type="component" value="Unassembled WGS sequence"/>
</dbReference>
<reference evidence="2" key="1">
    <citation type="journal article" date="2021" name="Genome Biol. Evol.">
        <title>A High-Quality Reference Genome for a Parasitic Bivalve with Doubly Uniparental Inheritance (Bivalvia: Unionida).</title>
        <authorList>
            <person name="Smith C.H."/>
        </authorList>
    </citation>
    <scope>NUCLEOTIDE SEQUENCE</scope>
    <source>
        <strain evidence="2">CHS0354</strain>
    </source>
</reference>
<keyword evidence="1" id="KW-0175">Coiled coil</keyword>
<protein>
    <submittedName>
        <fullName evidence="2">Uncharacterized protein</fullName>
    </submittedName>
</protein>
<name>A0AAE0SSM0_9BIVA</name>
<evidence type="ECO:0000256" key="1">
    <source>
        <dbReference type="SAM" id="Coils"/>
    </source>
</evidence>
<evidence type="ECO:0000313" key="2">
    <source>
        <dbReference type="EMBL" id="KAK3597146.1"/>
    </source>
</evidence>
<gene>
    <name evidence="2" type="ORF">CHS0354_038069</name>
</gene>